<keyword evidence="1" id="KW-0809">Transit peptide</keyword>
<organism evidence="4 5">
    <name type="scientific">Lepraria neglecta</name>
    <dbReference type="NCBI Taxonomy" id="209136"/>
    <lineage>
        <taxon>Eukaryota</taxon>
        <taxon>Fungi</taxon>
        <taxon>Dikarya</taxon>
        <taxon>Ascomycota</taxon>
        <taxon>Pezizomycotina</taxon>
        <taxon>Lecanoromycetes</taxon>
        <taxon>OSLEUM clade</taxon>
        <taxon>Lecanoromycetidae</taxon>
        <taxon>Lecanorales</taxon>
        <taxon>Lecanorineae</taxon>
        <taxon>Stereocaulaceae</taxon>
        <taxon>Lepraria</taxon>
    </lineage>
</organism>
<feature type="region of interest" description="Disordered" evidence="2">
    <location>
        <begin position="1"/>
        <end position="86"/>
    </location>
</feature>
<evidence type="ECO:0000259" key="3">
    <source>
        <dbReference type="PROSITE" id="PS50969"/>
    </source>
</evidence>
<feature type="region of interest" description="Disordered" evidence="2">
    <location>
        <begin position="449"/>
        <end position="489"/>
    </location>
</feature>
<comment type="subcellular location">
    <subcellularLocation>
        <location evidence="1">Mitochondrion inner membrane</location>
        <topology evidence="1">Single-pass membrane protein</topology>
    </subcellularLocation>
</comment>
<keyword evidence="5" id="KW-1185">Reference proteome</keyword>
<comment type="subunit">
    <text evidence="1">Component of the TIM23 complex.</text>
</comment>
<dbReference type="PROSITE" id="PS50969">
    <property type="entry name" value="FCP1"/>
    <property type="match status" value="1"/>
</dbReference>
<evidence type="ECO:0000256" key="2">
    <source>
        <dbReference type="SAM" id="MobiDB-lite"/>
    </source>
</evidence>
<comment type="function">
    <text evidence="1">Essential component of the TIM23 complex, a complex that mediates the translocation of transit peptide-containing proteins across the mitochondrial inner membrane.</text>
</comment>
<feature type="domain" description="FCP1 homology" evidence="3">
    <location>
        <begin position="246"/>
        <end position="422"/>
    </location>
</feature>
<name>A0AAD9Z3T2_9LECA</name>
<dbReference type="GO" id="GO:0005744">
    <property type="term" value="C:TIM23 mitochondrial import inner membrane translocase complex"/>
    <property type="evidence" value="ECO:0007669"/>
    <property type="project" value="UniProtKB-UniRule"/>
</dbReference>
<evidence type="ECO:0000313" key="4">
    <source>
        <dbReference type="EMBL" id="KAK3169447.1"/>
    </source>
</evidence>
<dbReference type="PANTHER" id="PTHR12210">
    <property type="entry name" value="DULLARD PROTEIN PHOSPHATASE"/>
    <property type="match status" value="1"/>
</dbReference>
<reference evidence="4" key="1">
    <citation type="submission" date="2022-11" db="EMBL/GenBank/DDBJ databases">
        <title>Chromosomal genome sequence assembly and mating type (MAT) locus characterization of the leprose asexual lichenized fungus Lepraria neglecta (Nyl.) Erichsen.</title>
        <authorList>
            <person name="Allen J.L."/>
            <person name="Pfeffer B."/>
        </authorList>
    </citation>
    <scope>NUCLEOTIDE SEQUENCE</scope>
    <source>
        <strain evidence="4">Allen 5258</strain>
    </source>
</reference>
<feature type="compositionally biased region" description="Acidic residues" evidence="2">
    <location>
        <begin position="479"/>
        <end position="489"/>
    </location>
</feature>
<dbReference type="SUPFAM" id="SSF56784">
    <property type="entry name" value="HAD-like"/>
    <property type="match status" value="1"/>
</dbReference>
<evidence type="ECO:0000256" key="1">
    <source>
        <dbReference type="RuleBase" id="RU365079"/>
    </source>
</evidence>
<evidence type="ECO:0000313" key="5">
    <source>
        <dbReference type="Proteomes" id="UP001276659"/>
    </source>
</evidence>
<feature type="region of interest" description="Disordered" evidence="2">
    <location>
        <begin position="196"/>
        <end position="215"/>
    </location>
</feature>
<dbReference type="Pfam" id="PF03031">
    <property type="entry name" value="NIF"/>
    <property type="match status" value="1"/>
</dbReference>
<dbReference type="InterPro" id="IPR023214">
    <property type="entry name" value="HAD_sf"/>
</dbReference>
<gene>
    <name evidence="4" type="ORF">OEA41_008830</name>
</gene>
<dbReference type="InterPro" id="IPR050365">
    <property type="entry name" value="TIM50"/>
</dbReference>
<dbReference type="InterPro" id="IPR036412">
    <property type="entry name" value="HAD-like_sf"/>
</dbReference>
<feature type="compositionally biased region" description="Polar residues" evidence="2">
    <location>
        <begin position="66"/>
        <end position="85"/>
    </location>
</feature>
<dbReference type="InterPro" id="IPR004274">
    <property type="entry name" value="FCP1_dom"/>
</dbReference>
<keyword evidence="1" id="KW-0813">Transport</keyword>
<keyword evidence="1" id="KW-0653">Protein transport</keyword>
<sequence>MDTQDTLGMEDLGLKKTKPPRDYSKRRANRRKGWPSNQQNDGQSSPYPFSEQNVSFEVNGYPPAASSFSGPQVPPQRSYTSSPQWGENFDPNVYRSLSHIPRYQHGQGFVPINQPVQTNLLLRNSWSTVNGRSGPGPIIQKSNLSVFAYRGLFPSRIDKQYRHSKAQLSVQPEPSKVGRWTGSPPANIQQSTAPPVVLRPHKTGDRNTRESSPRKRFAKAPLNHLPAPIPTPAYQAQAHATPTLLLSPQRLLLVLDLNGTLLYRASHDQPGKTRDCTPRPSLNQFLQYAFANHSLLIWSSAQPYNVTGMCERLFKPTQRKLLLGEWARDTLGLTPQQYKERVQVYKRLDQIWDDERLQYRHPDFDQGGRWGQHNTLLIDDSLLKASAQPFNHVEVPEYVEGDERDGDGRHVLAQVVGYLEEARRWNDVSAFVREKGFMVDAGWRWEWKGKKKKDVGKAGEENSVRDEDDAGKDEREKSVEDEEDGGVRL</sequence>
<keyword evidence="1" id="KW-0496">Mitochondrion</keyword>
<dbReference type="GO" id="GO:0015031">
    <property type="term" value="P:protein transport"/>
    <property type="evidence" value="ECO:0007669"/>
    <property type="project" value="UniProtKB-KW"/>
</dbReference>
<dbReference type="Gene3D" id="3.40.50.1000">
    <property type="entry name" value="HAD superfamily/HAD-like"/>
    <property type="match status" value="1"/>
</dbReference>
<dbReference type="SMART" id="SM00577">
    <property type="entry name" value="CPDc"/>
    <property type="match status" value="1"/>
</dbReference>
<accession>A0AAD9Z3T2</accession>
<comment type="similarity">
    <text evidence="1">Belongs to the TIM50 family.</text>
</comment>
<feature type="compositionally biased region" description="Basic and acidic residues" evidence="2">
    <location>
        <begin position="455"/>
        <end position="465"/>
    </location>
</feature>
<feature type="compositionally biased region" description="Polar residues" evidence="2">
    <location>
        <begin position="35"/>
        <end position="56"/>
    </location>
</feature>
<dbReference type="Proteomes" id="UP001276659">
    <property type="component" value="Unassembled WGS sequence"/>
</dbReference>
<protein>
    <recommendedName>
        <fullName evidence="1">Mitochondrial import inner membrane translocase subunit TIM50</fullName>
    </recommendedName>
</protein>
<feature type="compositionally biased region" description="Basic and acidic residues" evidence="2">
    <location>
        <begin position="202"/>
        <end position="213"/>
    </location>
</feature>
<comment type="caution">
    <text evidence="4">The sequence shown here is derived from an EMBL/GenBank/DDBJ whole genome shotgun (WGS) entry which is preliminary data.</text>
</comment>
<feature type="region of interest" description="Disordered" evidence="2">
    <location>
        <begin position="167"/>
        <end position="191"/>
    </location>
</feature>
<proteinExistence type="inferred from homology"/>
<keyword evidence="1" id="KW-0811">Translocation</keyword>
<dbReference type="AlphaFoldDB" id="A0AAD9Z3T2"/>
<dbReference type="EMBL" id="JASNWA010000009">
    <property type="protein sequence ID" value="KAK3169447.1"/>
    <property type="molecule type" value="Genomic_DNA"/>
</dbReference>